<dbReference type="Pfam" id="PF00248">
    <property type="entry name" value="Aldo_ket_red"/>
    <property type="match status" value="1"/>
</dbReference>
<dbReference type="GO" id="GO:0051536">
    <property type="term" value="F:iron-sulfur cluster binding"/>
    <property type="evidence" value="ECO:0007669"/>
    <property type="project" value="UniProtKB-KW"/>
</dbReference>
<dbReference type="HOGENOM" id="CLU_023205_3_2_0"/>
<dbReference type="STRING" id="572547.Amico_1882"/>
<evidence type="ECO:0000259" key="4">
    <source>
        <dbReference type="PROSITE" id="PS51379"/>
    </source>
</evidence>
<protein>
    <submittedName>
        <fullName evidence="5">Aldo/keto reductase</fullName>
    </submittedName>
</protein>
<evidence type="ECO:0000256" key="2">
    <source>
        <dbReference type="ARBA" id="ARBA00023004"/>
    </source>
</evidence>
<evidence type="ECO:0000313" key="6">
    <source>
        <dbReference type="Proteomes" id="UP000002366"/>
    </source>
</evidence>
<keyword evidence="6" id="KW-1185">Reference proteome</keyword>
<dbReference type="InterPro" id="IPR023210">
    <property type="entry name" value="NADP_OxRdtase_dom"/>
</dbReference>
<dbReference type="CDD" id="cd19096">
    <property type="entry name" value="AKR_Fe-S_oxidoreductase"/>
    <property type="match status" value="1"/>
</dbReference>
<name>D5EHG3_AMICL</name>
<feature type="domain" description="4Fe-4S ferredoxin-type" evidence="4">
    <location>
        <begin position="334"/>
        <end position="367"/>
    </location>
</feature>
<dbReference type="RefSeq" id="WP_013049257.1">
    <property type="nucleotide sequence ID" value="NC_014011.1"/>
</dbReference>
<evidence type="ECO:0000256" key="1">
    <source>
        <dbReference type="ARBA" id="ARBA00022723"/>
    </source>
</evidence>
<gene>
    <name evidence="5" type="ordered locus">Amico_1882</name>
</gene>
<dbReference type="InterPro" id="IPR017900">
    <property type="entry name" value="4Fe4S_Fe_S_CS"/>
</dbReference>
<dbReference type="Gene3D" id="3.20.20.100">
    <property type="entry name" value="NADP-dependent oxidoreductase domain"/>
    <property type="match status" value="1"/>
</dbReference>
<dbReference type="eggNOG" id="COG1453">
    <property type="taxonomic scope" value="Bacteria"/>
</dbReference>
<proteinExistence type="predicted"/>
<keyword evidence="3" id="KW-0411">Iron-sulfur</keyword>
<keyword evidence="2" id="KW-0408">Iron</keyword>
<dbReference type="AlphaFoldDB" id="D5EHG3"/>
<sequence length="381" mass="44170">MQYRRMPGMTEELSILGFGCMRFPVTPEGNINEAEATEILCYAIDNGVNYVDTAWSYHNEMSEPFVGRALQNGYREKVNLATKLPSWLVEKHEDMDFYLNEQLRRLKTDTIDFYLVHSLNRQRWDNMVQHDVFSFLERAKADGRIRYGGFSFHGEYELFEEILNAWHWDFCQIQYNYLDENYQAGTRGLKEAASRGLGVVIMEPLRGGKLAVNVPDTIQGIWKEAREEMSPAAWGLRWVWNHPEVSVVLSGMNSINQVKENIVAAAKGIPGALSDHDLDVVARVKEEYKRRMKVDCTNCRYCMPCPQGVNIPECFNRYNMAFMFDDEKMAKDTYFVFVKDYERASLCVECGACEEVCPQNLPIRQQLKEVVSLFEKNKEEK</sequence>
<dbReference type="Gene3D" id="1.10.1060.10">
    <property type="entry name" value="Alpha-helical ferredoxin"/>
    <property type="match status" value="1"/>
</dbReference>
<dbReference type="Proteomes" id="UP000002366">
    <property type="component" value="Chromosome"/>
</dbReference>
<dbReference type="PROSITE" id="PS00198">
    <property type="entry name" value="4FE4S_FER_1"/>
    <property type="match status" value="1"/>
</dbReference>
<dbReference type="GO" id="GO:0046872">
    <property type="term" value="F:metal ion binding"/>
    <property type="evidence" value="ECO:0007669"/>
    <property type="project" value="UniProtKB-KW"/>
</dbReference>
<keyword evidence="1" id="KW-0479">Metal-binding</keyword>
<dbReference type="SUPFAM" id="SSF51430">
    <property type="entry name" value="NAD(P)-linked oxidoreductase"/>
    <property type="match status" value="1"/>
</dbReference>
<evidence type="ECO:0000256" key="3">
    <source>
        <dbReference type="ARBA" id="ARBA00023014"/>
    </source>
</evidence>
<dbReference type="InterPro" id="IPR009051">
    <property type="entry name" value="Helical_ferredxn"/>
</dbReference>
<organism evidence="5 6">
    <name type="scientific">Aminobacterium colombiense (strain DSM 12261 / ALA-1)</name>
    <dbReference type="NCBI Taxonomy" id="572547"/>
    <lineage>
        <taxon>Bacteria</taxon>
        <taxon>Thermotogati</taxon>
        <taxon>Synergistota</taxon>
        <taxon>Synergistia</taxon>
        <taxon>Synergistales</taxon>
        <taxon>Aminobacteriaceae</taxon>
        <taxon>Aminobacterium</taxon>
    </lineage>
</organism>
<dbReference type="OrthoDB" id="9773828at2"/>
<dbReference type="PANTHER" id="PTHR43312">
    <property type="entry name" value="D-THREO-ALDOSE 1-DEHYDROGENASE"/>
    <property type="match status" value="1"/>
</dbReference>
<dbReference type="InterPro" id="IPR053135">
    <property type="entry name" value="AKR2_Oxidoreductase"/>
</dbReference>
<dbReference type="EMBL" id="CP001997">
    <property type="protein sequence ID" value="ADE57995.1"/>
    <property type="molecule type" value="Genomic_DNA"/>
</dbReference>
<dbReference type="InterPro" id="IPR036812">
    <property type="entry name" value="NAD(P)_OxRdtase_dom_sf"/>
</dbReference>
<accession>D5EHG3</accession>
<reference evidence="5 6" key="1">
    <citation type="journal article" date="2010" name="Stand. Genomic Sci.">
        <title>Complete genome sequence of Aminobacterium colombiense type strain (ALA-1).</title>
        <authorList>
            <person name="Chertkov O."/>
            <person name="Sikorski J."/>
            <person name="Brambilla E."/>
            <person name="Lapidus A."/>
            <person name="Copeland A."/>
            <person name="Glavina Del Rio T."/>
            <person name="Nolan M."/>
            <person name="Lucas S."/>
            <person name="Tice H."/>
            <person name="Cheng J.F."/>
            <person name="Han C."/>
            <person name="Detter J.C."/>
            <person name="Bruce D."/>
            <person name="Tapia R."/>
            <person name="Goodwin L."/>
            <person name="Pitluck S."/>
            <person name="Liolios K."/>
            <person name="Ivanova N."/>
            <person name="Mavromatis K."/>
            <person name="Ovchinnikova G."/>
            <person name="Pati A."/>
            <person name="Chen A."/>
            <person name="Palaniappan K."/>
            <person name="Land M."/>
            <person name="Hauser L."/>
            <person name="Chang Y.J."/>
            <person name="Jeffries C.D."/>
            <person name="Spring S."/>
            <person name="Rohde M."/>
            <person name="Goker M."/>
            <person name="Bristow J."/>
            <person name="Eisen J.A."/>
            <person name="Markowitz V."/>
            <person name="Hugenholtz P."/>
            <person name="Kyrpides N.C."/>
            <person name="Klenk H.P."/>
        </authorList>
    </citation>
    <scope>NUCLEOTIDE SEQUENCE [LARGE SCALE GENOMIC DNA]</scope>
    <source>
        <strain evidence="6">DSM 12261 / ALA-1</strain>
    </source>
</reference>
<dbReference type="PANTHER" id="PTHR43312:SF2">
    <property type="entry name" value="OXIDOREDUCTASE"/>
    <property type="match status" value="1"/>
</dbReference>
<evidence type="ECO:0000313" key="5">
    <source>
        <dbReference type="EMBL" id="ADE57995.1"/>
    </source>
</evidence>
<dbReference type="InterPro" id="IPR017896">
    <property type="entry name" value="4Fe4S_Fe-S-bd"/>
</dbReference>
<dbReference type="PROSITE" id="PS51379">
    <property type="entry name" value="4FE4S_FER_2"/>
    <property type="match status" value="1"/>
</dbReference>
<dbReference type="Pfam" id="PF13187">
    <property type="entry name" value="Fer4_9"/>
    <property type="match status" value="1"/>
</dbReference>
<dbReference type="KEGG" id="aco:Amico_1882"/>